<reference evidence="5 6" key="1">
    <citation type="submission" date="2024-06" db="EMBL/GenBank/DDBJ databases">
        <title>Sorghum-associated microbial communities from plants grown in Nebraska, USA.</title>
        <authorList>
            <person name="Schachtman D."/>
        </authorList>
    </citation>
    <scope>NUCLEOTIDE SEQUENCE [LARGE SCALE GENOMIC DNA]</scope>
    <source>
        <strain evidence="5 6">1073</strain>
    </source>
</reference>
<dbReference type="RefSeq" id="WP_354012845.1">
    <property type="nucleotide sequence ID" value="NZ_JBEPMU010000001.1"/>
</dbReference>
<name>A0ABV2JU94_9GAMM</name>
<comment type="caution">
    <text evidence="5">The sequence shown here is derived from an EMBL/GenBank/DDBJ whole genome shotgun (WGS) entry which is preliminary data.</text>
</comment>
<evidence type="ECO:0000259" key="4">
    <source>
        <dbReference type="Pfam" id="PF05567"/>
    </source>
</evidence>
<evidence type="ECO:0000256" key="2">
    <source>
        <dbReference type="ARBA" id="ARBA00022837"/>
    </source>
</evidence>
<evidence type="ECO:0000256" key="3">
    <source>
        <dbReference type="SAM" id="SignalP"/>
    </source>
</evidence>
<accession>A0ABV2JU94</accession>
<organism evidence="5 6">
    <name type="scientific">Dyella japonica</name>
    <dbReference type="NCBI Taxonomy" id="231455"/>
    <lineage>
        <taxon>Bacteria</taxon>
        <taxon>Pseudomonadati</taxon>
        <taxon>Pseudomonadota</taxon>
        <taxon>Gammaproteobacteria</taxon>
        <taxon>Lysobacterales</taxon>
        <taxon>Rhodanobacteraceae</taxon>
        <taxon>Dyella</taxon>
    </lineage>
</organism>
<evidence type="ECO:0000313" key="5">
    <source>
        <dbReference type="EMBL" id="MET3651409.1"/>
    </source>
</evidence>
<dbReference type="Pfam" id="PF05567">
    <property type="entry name" value="T4P_PilY1"/>
    <property type="match status" value="1"/>
</dbReference>
<keyword evidence="6" id="KW-1185">Reference proteome</keyword>
<feature type="signal peptide" evidence="3">
    <location>
        <begin position="1"/>
        <end position="37"/>
    </location>
</feature>
<dbReference type="InterPro" id="IPR008707">
    <property type="entry name" value="B-propeller_PilY1"/>
</dbReference>
<keyword evidence="1" id="KW-0479">Metal-binding</keyword>
<proteinExistence type="predicted"/>
<protein>
    <submittedName>
        <fullName evidence="5">Type IV pilus assembly protein PilY1</fullName>
    </submittedName>
</protein>
<dbReference type="EMBL" id="JBEPMU010000001">
    <property type="protein sequence ID" value="MET3651409.1"/>
    <property type="molecule type" value="Genomic_DNA"/>
</dbReference>
<keyword evidence="2" id="KW-0106">Calcium</keyword>
<gene>
    <name evidence="5" type="ORF">ABIC75_001111</name>
</gene>
<sequence length="1219" mass="129250">MNNHFRLRTRAGRFVSRLVSASLTVLALGVISTPSMADVVVDQQPLIIQRTLPPNIVLMFDDSGSMANDYMPDTLSDTSTDGFRNSSINGTYYNPNTTYKAPPKADGKSSYNTPSDIVSAYKDGFLDTSTVDVTSFTGNKDYFTKRTTTETTTYPATPTCPNGYTWNGSTCASGRQTRDPSSWNCLSGDGNANTNHVCSTNKKNYFTYSVTVSGANAQRYVGKNGDCAKLSVASEKAVCDDSSATRINVATWFSYYRTRILMAKTGLMNSFSNIDPTYRVGFGSIDGGNVSGLGDGYFPFTTSITSNNKQVSYSSGLAKVKPFGDGSTDTQRAKFWSWLEGEVPNGGTPLQQALDFVGQYYKTDDPWSAMKSDPDYDTAASHSELACRQSYTILTTDGFWNGNNPATAIGNADNTKVTNTGPNQKTYTYTPAAPFSDTNSLTLADVAQYYWVNDLRPDTPNEVPVNKDVDPAFWQHMTTFTLGLGFVPTGITPSTATVDDIFSWSRNGPAIANFSWPKPAADSQNNIADLAHAAVNGRGGFYSATTPQAFTDGLKDALKRAEERVGTGASLAANSTQLKTGTKAYQATYVTAKWTGDLKALSIDANTGAIATASDWVASKVLPAFGSRKVYTYNVAATGTNPTVFQFNSANLNLLSTAQQNALGSTAAEQQTVIDYLLGDNSKESTQKGGTLRSRDTALGDIVNSQPVYVGEPTANQFVGKTFKGSTSFASYATSKSGRTGRILVAANDGMLHAFNAADGKEVYAYLPSSVITSNLKSLANTNYGGTSLPHQYFNDGELTVADVYFGPSGSESWHTVAVGTTGRGKAKAVYALDVTDPATFKLLWERSAADGLANSDYIGQMTGKPVIAQTANGTWSVLIGNGYNSANNTAALLQFGVTDGTLTVHAVSDTGTGNGLAAPAVWIGEPTNGISTLAYAGDAKGQVWKFVLNDGTDPKPSSTGSLVFKAVDKDSNAQPITAGMLMGRDPTTGNLWLFFGTGKYLTSSDLDSRATQTWYGIIAQSPSSDTVVSNLSNGRSALVKREILVETAGAAATKDTPAVSPGRAITATPAVSDIDTKSGWYMDLISPLNGVEGERIVTPNIFQGSVLLGTTRIPQAVDACNPSGRGWIMAVNPFTGTAATTSFFDLNGNGAINDDDALKSGGKTYTNSGIGFSSLPNNPIFVGGVMLVSFDNGSNSSINTAGTQGSFTRVSWRELINP</sequence>
<feature type="domain" description="PilY1 beta-propeller" evidence="4">
    <location>
        <begin position="699"/>
        <end position="1040"/>
    </location>
</feature>
<keyword evidence="3" id="KW-0732">Signal</keyword>
<evidence type="ECO:0000256" key="1">
    <source>
        <dbReference type="ARBA" id="ARBA00022723"/>
    </source>
</evidence>
<dbReference type="Proteomes" id="UP001549184">
    <property type="component" value="Unassembled WGS sequence"/>
</dbReference>
<feature type="chain" id="PRO_5046396512" evidence="3">
    <location>
        <begin position="38"/>
        <end position="1219"/>
    </location>
</feature>
<evidence type="ECO:0000313" key="6">
    <source>
        <dbReference type="Proteomes" id="UP001549184"/>
    </source>
</evidence>